<dbReference type="AlphaFoldDB" id="A0A836BP05"/>
<evidence type="ECO:0000313" key="8">
    <source>
        <dbReference type="EMBL" id="KAG2483821.1"/>
    </source>
</evidence>
<feature type="compositionally biased region" description="Gly residues" evidence="7">
    <location>
        <begin position="201"/>
        <end position="220"/>
    </location>
</feature>
<keyword evidence="5" id="KW-0520">NAD</keyword>
<gene>
    <name evidence="8" type="ORF">HYH03_017344</name>
</gene>
<dbReference type="Proteomes" id="UP000612055">
    <property type="component" value="Unassembled WGS sequence"/>
</dbReference>
<evidence type="ECO:0000256" key="2">
    <source>
        <dbReference type="ARBA" id="ARBA00009836"/>
    </source>
</evidence>
<dbReference type="InterPro" id="IPR002745">
    <property type="entry name" value="Ptrans_KptA/Tpt1"/>
</dbReference>
<comment type="catalytic activity">
    <reaction evidence="6">
        <text>2'-phospho-[ligated tRNA] + NAD(+) = mature tRNA + ADP-alpha-D-ribose 1'',2''-cyclic phosphate + nicotinamide</text>
        <dbReference type="Rhea" id="RHEA:23324"/>
        <dbReference type="Rhea" id="RHEA-COMP:11106"/>
        <dbReference type="Rhea" id="RHEA-COMP:11107"/>
        <dbReference type="ChEBI" id="CHEBI:17154"/>
        <dbReference type="ChEBI" id="CHEBI:57540"/>
        <dbReference type="ChEBI" id="CHEBI:76596"/>
        <dbReference type="ChEBI" id="CHEBI:82883"/>
        <dbReference type="ChEBI" id="CHEBI:85027"/>
        <dbReference type="EC" id="2.7.1.160"/>
    </reaction>
</comment>
<dbReference type="PANTHER" id="PTHR12684">
    <property type="entry name" value="PUTATIVE PHOSPHOTRANSFERASE"/>
    <property type="match status" value="1"/>
</dbReference>
<dbReference type="SUPFAM" id="SSF56399">
    <property type="entry name" value="ADP-ribosylation"/>
    <property type="match status" value="1"/>
</dbReference>
<dbReference type="EC" id="2.7.1.160" evidence="3"/>
<name>A0A836BP05_9CHLO</name>
<feature type="compositionally biased region" description="Low complexity" evidence="7">
    <location>
        <begin position="256"/>
        <end position="313"/>
    </location>
</feature>
<proteinExistence type="inferred from homology"/>
<evidence type="ECO:0000256" key="6">
    <source>
        <dbReference type="ARBA" id="ARBA00047949"/>
    </source>
</evidence>
<feature type="region of interest" description="Disordered" evidence="7">
    <location>
        <begin position="181"/>
        <end position="313"/>
    </location>
</feature>
<comment type="caution">
    <text evidence="8">The sequence shown here is derived from an EMBL/GenBank/DDBJ whole genome shotgun (WGS) entry which is preliminary data.</text>
</comment>
<dbReference type="GO" id="GO:0000215">
    <property type="term" value="F:tRNA 2'-phosphotransferase activity"/>
    <property type="evidence" value="ECO:0007669"/>
    <property type="project" value="UniProtKB-EC"/>
</dbReference>
<dbReference type="InterPro" id="IPR042081">
    <property type="entry name" value="RNA_2'-PTrans_C"/>
</dbReference>
<keyword evidence="9" id="KW-1185">Reference proteome</keyword>
<keyword evidence="4" id="KW-0808">Transferase</keyword>
<feature type="compositionally biased region" description="Basic residues" evidence="7">
    <location>
        <begin position="221"/>
        <end position="230"/>
    </location>
</feature>
<dbReference type="EMBL" id="JAEHOE010000165">
    <property type="protein sequence ID" value="KAG2483821.1"/>
    <property type="molecule type" value="Genomic_DNA"/>
</dbReference>
<dbReference type="PANTHER" id="PTHR12684:SF2">
    <property type="entry name" value="TRNA 2'-PHOSPHOTRANSFERASE 1"/>
    <property type="match status" value="1"/>
</dbReference>
<comment type="similarity">
    <text evidence="2">Belongs to the KptA/TPT1 family.</text>
</comment>
<organism evidence="8 9">
    <name type="scientific">Edaphochlamys debaryana</name>
    <dbReference type="NCBI Taxonomy" id="47281"/>
    <lineage>
        <taxon>Eukaryota</taxon>
        <taxon>Viridiplantae</taxon>
        <taxon>Chlorophyta</taxon>
        <taxon>core chlorophytes</taxon>
        <taxon>Chlorophyceae</taxon>
        <taxon>CS clade</taxon>
        <taxon>Chlamydomonadales</taxon>
        <taxon>Chlamydomonadales incertae sedis</taxon>
        <taxon>Edaphochlamys</taxon>
    </lineage>
</organism>
<evidence type="ECO:0000256" key="5">
    <source>
        <dbReference type="ARBA" id="ARBA00023027"/>
    </source>
</evidence>
<dbReference type="OrthoDB" id="419694at2759"/>
<dbReference type="InterPro" id="IPR042080">
    <property type="entry name" value="RNA_2'-PTrans_N"/>
</dbReference>
<dbReference type="Pfam" id="PF01885">
    <property type="entry name" value="PTS_2-RNA"/>
    <property type="match status" value="1"/>
</dbReference>
<sequence>MSKLLRHNPPPGTMDAAGWISLPVLLRHLRQHPTEEQVRQVVDSCPKKRFVLDDSTQPPRIRAAQGHSVELADAVLDPVTDAAAVPVAVHVTSNSSWEAIQASGHLLRMKRTHVHFATAPHHMRTNKWADVLLRLDLQAGLAQGLQFFRSSNDVLLCEGPVPVGVVSRVELTDLPPEWQQAAAGRGQGRGQGQGQQAQGQQGQGQGEQGQGGQGGQGQQGKGKRQRRGKKGGRDAAAAGGQEGEDVAEGPAGTGADGAEASAAAEPKAGPAPEAGVAPVSKVAPAGAEPKAEAGPEAGAAVAPAEANEAARQG</sequence>
<evidence type="ECO:0000256" key="4">
    <source>
        <dbReference type="ARBA" id="ARBA00022679"/>
    </source>
</evidence>
<evidence type="ECO:0000313" key="9">
    <source>
        <dbReference type="Proteomes" id="UP000612055"/>
    </source>
</evidence>
<evidence type="ECO:0000256" key="1">
    <source>
        <dbReference type="ARBA" id="ARBA00003343"/>
    </source>
</evidence>
<reference evidence="8" key="1">
    <citation type="journal article" date="2020" name="bioRxiv">
        <title>Comparative genomics of Chlamydomonas.</title>
        <authorList>
            <person name="Craig R.J."/>
            <person name="Hasan A.R."/>
            <person name="Ness R.W."/>
            <person name="Keightley P.D."/>
        </authorList>
    </citation>
    <scope>NUCLEOTIDE SEQUENCE</scope>
    <source>
        <strain evidence="8">CCAP 11/70</strain>
    </source>
</reference>
<comment type="function">
    <text evidence="1">Catalyzes the last step of tRNA splicing, the transfer of the splice junction 2'-phosphate from ligated tRNA to NAD to produce ADP-ribose 1''-2'' cyclic phosphate.</text>
</comment>
<protein>
    <recommendedName>
        <fullName evidence="3">2'-phosphotransferase</fullName>
        <ecNumber evidence="3">2.7.1.160</ecNumber>
    </recommendedName>
</protein>
<dbReference type="GO" id="GO:0006388">
    <property type="term" value="P:tRNA splicing, via endonucleolytic cleavage and ligation"/>
    <property type="evidence" value="ECO:0007669"/>
    <property type="project" value="TreeGrafter"/>
</dbReference>
<accession>A0A836BP05</accession>
<dbReference type="Gene3D" id="1.10.10.970">
    <property type="entry name" value="RNA 2'-phosphotransferase, Tpt1/KptA family, N-terminal domain"/>
    <property type="match status" value="1"/>
</dbReference>
<dbReference type="Gene3D" id="3.20.170.30">
    <property type="match status" value="1"/>
</dbReference>
<evidence type="ECO:0000256" key="7">
    <source>
        <dbReference type="SAM" id="MobiDB-lite"/>
    </source>
</evidence>
<evidence type="ECO:0000256" key="3">
    <source>
        <dbReference type="ARBA" id="ARBA00012007"/>
    </source>
</evidence>